<comment type="subcellular location">
    <subcellularLocation>
        <location evidence="2">Cytoplasm</location>
    </subcellularLocation>
</comment>
<keyword evidence="27" id="KW-1185">Reference proteome</keyword>
<dbReference type="GeneID" id="79270758"/>
<evidence type="ECO:0000256" key="14">
    <source>
        <dbReference type="ARBA" id="ARBA00026103"/>
    </source>
</evidence>
<dbReference type="PRINTS" id="PR00502">
    <property type="entry name" value="NUDIXFAMILY"/>
</dbReference>
<evidence type="ECO:0000256" key="10">
    <source>
        <dbReference type="ARBA" id="ARBA00024448"/>
    </source>
</evidence>
<evidence type="ECO:0000256" key="13">
    <source>
        <dbReference type="ARBA" id="ARBA00024596"/>
    </source>
</evidence>
<comment type="catalytic activity">
    <reaction evidence="22">
        <text>O(6)-methyl-dGTP + H2O = O(6)-methyl-dGMP + diphosphate + H(+)</text>
        <dbReference type="Rhea" id="RHEA:67600"/>
        <dbReference type="ChEBI" id="CHEBI:15377"/>
        <dbReference type="ChEBI" id="CHEBI:15378"/>
        <dbReference type="ChEBI" id="CHEBI:33019"/>
        <dbReference type="ChEBI" id="CHEBI:169974"/>
        <dbReference type="ChEBI" id="CHEBI:169975"/>
    </reaction>
    <physiologicalReaction direction="left-to-right" evidence="22">
        <dbReference type="Rhea" id="RHEA:67601"/>
    </physiologicalReaction>
</comment>
<dbReference type="Gene3D" id="3.90.79.10">
    <property type="entry name" value="Nucleoside Triphosphate Pyrophosphohydrolase"/>
    <property type="match status" value="1"/>
</dbReference>
<comment type="catalytic activity">
    <reaction evidence="23">
        <text>N(6)-methyl-dATP + H2O = N(6)-methyl-dAMP + diphosphate + H(+)</text>
        <dbReference type="Rhea" id="RHEA:67604"/>
        <dbReference type="ChEBI" id="CHEBI:15377"/>
        <dbReference type="ChEBI" id="CHEBI:15378"/>
        <dbReference type="ChEBI" id="CHEBI:33019"/>
        <dbReference type="ChEBI" id="CHEBI:169976"/>
        <dbReference type="ChEBI" id="CHEBI:172872"/>
    </reaction>
    <physiologicalReaction direction="left-to-right" evidence="23">
        <dbReference type="Rhea" id="RHEA:67605"/>
    </physiologicalReaction>
</comment>
<evidence type="ECO:0000256" key="20">
    <source>
        <dbReference type="ARBA" id="ARBA00032071"/>
    </source>
</evidence>
<evidence type="ECO:0000313" key="27">
    <source>
        <dbReference type="Proteomes" id="UP001596388"/>
    </source>
</evidence>
<evidence type="ECO:0000256" key="6">
    <source>
        <dbReference type="ARBA" id="ARBA00022723"/>
    </source>
</evidence>
<dbReference type="GO" id="GO:0005737">
    <property type="term" value="C:cytoplasm"/>
    <property type="evidence" value="ECO:0007669"/>
    <property type="project" value="UniProtKB-SubCell"/>
</dbReference>
<evidence type="ECO:0000256" key="8">
    <source>
        <dbReference type="ARBA" id="ARBA00022842"/>
    </source>
</evidence>
<dbReference type="PROSITE" id="PS00893">
    <property type="entry name" value="NUDIX_BOX"/>
    <property type="match status" value="1"/>
</dbReference>
<comment type="subunit">
    <text evidence="4">Monomer.</text>
</comment>
<evidence type="ECO:0000256" key="12">
    <source>
        <dbReference type="ARBA" id="ARBA00024486"/>
    </source>
</evidence>
<keyword evidence="5" id="KW-0963">Cytoplasm</keyword>
<dbReference type="InterPro" id="IPR000086">
    <property type="entry name" value="NUDIX_hydrolase_dom"/>
</dbReference>
<dbReference type="InterPro" id="IPR020084">
    <property type="entry name" value="NUDIX_hydrolase_CS"/>
</dbReference>
<evidence type="ECO:0000256" key="24">
    <source>
        <dbReference type="ARBA" id="ARBA00053094"/>
    </source>
</evidence>
<evidence type="ECO:0000256" key="23">
    <source>
        <dbReference type="ARBA" id="ARBA00049032"/>
    </source>
</evidence>
<dbReference type="GO" id="GO:0008828">
    <property type="term" value="F:dATP diphosphatase activity"/>
    <property type="evidence" value="ECO:0007669"/>
    <property type="project" value="UniProtKB-EC"/>
</dbReference>
<comment type="catalytic activity">
    <reaction evidence="13">
        <text>2-oxo-ATP + H2O = 2-oxo-AMP + diphosphate + H(+)</text>
        <dbReference type="Rhea" id="RHEA:67392"/>
        <dbReference type="ChEBI" id="CHEBI:15377"/>
        <dbReference type="ChEBI" id="CHEBI:15378"/>
        <dbReference type="ChEBI" id="CHEBI:33019"/>
        <dbReference type="ChEBI" id="CHEBI:71395"/>
        <dbReference type="ChEBI" id="CHEBI:172878"/>
    </reaction>
    <physiologicalReaction direction="left-to-right" evidence="13">
        <dbReference type="Rhea" id="RHEA:67393"/>
    </physiologicalReaction>
</comment>
<comment type="caution">
    <text evidence="26">The sequence shown here is derived from an EMBL/GenBank/DDBJ whole genome shotgun (WGS) entry which is preliminary data.</text>
</comment>
<dbReference type="PRINTS" id="PR01403">
    <property type="entry name" value="8OXTPHPHTASE"/>
</dbReference>
<dbReference type="SUPFAM" id="SSF55811">
    <property type="entry name" value="Nudix"/>
    <property type="match status" value="1"/>
</dbReference>
<evidence type="ECO:0000259" key="25">
    <source>
        <dbReference type="PROSITE" id="PS51462"/>
    </source>
</evidence>
<protein>
    <recommendedName>
        <fullName evidence="15">Oxidized purine nucleoside triphosphate hydrolase</fullName>
        <ecNumber evidence="14">3.6.1.56</ecNumber>
    </recommendedName>
    <alternativeName>
        <fullName evidence="19">2-hydroxy-dATP diphosphatase</fullName>
    </alternativeName>
    <alternativeName>
        <fullName evidence="18">7,8-dihydro-8-oxoguanine triphosphatase</fullName>
    </alternativeName>
    <alternativeName>
        <fullName evidence="17">8-oxo-dGTPase</fullName>
    </alternativeName>
    <alternativeName>
        <fullName evidence="20">Methylated purine nucleoside triphosphate hydrolase</fullName>
    </alternativeName>
    <alternativeName>
        <fullName evidence="16">Nucleoside diphosphate-linked moiety X motif 1</fullName>
    </alternativeName>
</protein>
<dbReference type="Proteomes" id="UP001596388">
    <property type="component" value="Unassembled WGS sequence"/>
</dbReference>
<name>A0ABD5X192_9EURY</name>
<comment type="catalytic activity">
    <reaction evidence="11">
        <text>2-oxo-dATP + H2O = 2-oxo-dAMP + diphosphate + H(+)</text>
        <dbReference type="Rhea" id="RHEA:31583"/>
        <dbReference type="ChEBI" id="CHEBI:15377"/>
        <dbReference type="ChEBI" id="CHEBI:15378"/>
        <dbReference type="ChEBI" id="CHEBI:33019"/>
        <dbReference type="ChEBI" id="CHEBI:63212"/>
        <dbReference type="ChEBI" id="CHEBI:77897"/>
        <dbReference type="EC" id="3.6.1.56"/>
    </reaction>
    <physiologicalReaction direction="left-to-right" evidence="11">
        <dbReference type="Rhea" id="RHEA:31584"/>
    </physiologicalReaction>
</comment>
<dbReference type="InterPro" id="IPR015797">
    <property type="entry name" value="NUDIX_hydrolase-like_dom_sf"/>
</dbReference>
<comment type="catalytic activity">
    <reaction evidence="10">
        <text>8-oxo-dATP + H2O = 8-oxo-dAMP + diphosphate + H(+)</text>
        <dbReference type="Rhea" id="RHEA:65396"/>
        <dbReference type="ChEBI" id="CHEBI:15377"/>
        <dbReference type="ChEBI" id="CHEBI:15378"/>
        <dbReference type="ChEBI" id="CHEBI:33019"/>
        <dbReference type="ChEBI" id="CHEBI:71361"/>
        <dbReference type="ChEBI" id="CHEBI:172871"/>
    </reaction>
    <physiologicalReaction direction="left-to-right" evidence="10">
        <dbReference type="Rhea" id="RHEA:65397"/>
    </physiologicalReaction>
</comment>
<evidence type="ECO:0000256" key="9">
    <source>
        <dbReference type="ARBA" id="ARBA00022884"/>
    </source>
</evidence>
<keyword evidence="8" id="KW-0460">Magnesium</keyword>
<feature type="domain" description="Nudix hydrolase" evidence="25">
    <location>
        <begin position="13"/>
        <end position="137"/>
    </location>
</feature>
<organism evidence="26 27">
    <name type="scientific">Halobaculum marinum</name>
    <dbReference type="NCBI Taxonomy" id="3031996"/>
    <lineage>
        <taxon>Archaea</taxon>
        <taxon>Methanobacteriati</taxon>
        <taxon>Methanobacteriota</taxon>
        <taxon>Stenosarchaea group</taxon>
        <taxon>Halobacteria</taxon>
        <taxon>Halobacteriales</taxon>
        <taxon>Haloferacaceae</taxon>
        <taxon>Halobaculum</taxon>
    </lineage>
</organism>
<comment type="function">
    <text evidence="24">Oxidized purine nucleoside triphosphate hydrolase which is a prominent sanitizer of the oxidized nucleotide pool. Catalyzes the hydrolysis of 2-oxo-dATP (2-hydroxy-dATP) into 2-oxo-dAMP. Also has a significant hydrolase activity toward 2-oxo-ATP, 8-oxo-dGTP and 8-oxo-dATP. Through the hydrolysis of oxidized purine nucleoside triphosphates, prevents their incorporation into DNA and the subsequent transversions A:T to C:G and G:C to T:A. Also catalyzes the hydrolysis of methylated purine nucleoside triphosphate preventing their integration into DNA. Through this antimutagenic activity protects cells from oxidative stress.</text>
</comment>
<sequence>MTGVPGPTAAREQLPEATLCHLVDGDRTLLIRKQRGVGQGNLVGPGGKLEAGETPRECVVREVREEVGIDVADPERAGAFAYWADDWSAVVHVFRATAYEGTPTASAEADPVWVPVDDVPFDEMWATDRTWLPTVLDGGTFRGTFVFHADEPRYVDVDRGVNVPERGDVSATGRR</sequence>
<dbReference type="RefSeq" id="WP_390219347.1">
    <property type="nucleotide sequence ID" value="NZ_CP119989.1"/>
</dbReference>
<evidence type="ECO:0000256" key="3">
    <source>
        <dbReference type="ARBA" id="ARBA00005582"/>
    </source>
</evidence>
<comment type="catalytic activity">
    <reaction evidence="21">
        <text>N(6)-methyl-ATP + H2O = N(6)-methyl-AMP + diphosphate + H(+)</text>
        <dbReference type="Rhea" id="RHEA:67608"/>
        <dbReference type="ChEBI" id="CHEBI:15377"/>
        <dbReference type="ChEBI" id="CHEBI:15378"/>
        <dbReference type="ChEBI" id="CHEBI:33019"/>
        <dbReference type="ChEBI" id="CHEBI:144842"/>
        <dbReference type="ChEBI" id="CHEBI:172873"/>
    </reaction>
    <physiologicalReaction direction="left-to-right" evidence="21">
        <dbReference type="Rhea" id="RHEA:67609"/>
    </physiologicalReaction>
</comment>
<dbReference type="EC" id="3.6.1.56" evidence="14"/>
<evidence type="ECO:0000256" key="1">
    <source>
        <dbReference type="ARBA" id="ARBA00001946"/>
    </source>
</evidence>
<dbReference type="EMBL" id="JBHTAG010000003">
    <property type="protein sequence ID" value="MFC7098318.1"/>
    <property type="molecule type" value="Genomic_DNA"/>
</dbReference>
<reference evidence="26 27" key="1">
    <citation type="journal article" date="2019" name="Int. J. Syst. Evol. Microbiol.">
        <title>The Global Catalogue of Microorganisms (GCM) 10K type strain sequencing project: providing services to taxonomists for standard genome sequencing and annotation.</title>
        <authorList>
            <consortium name="The Broad Institute Genomics Platform"/>
            <consortium name="The Broad Institute Genome Sequencing Center for Infectious Disease"/>
            <person name="Wu L."/>
            <person name="Ma J."/>
        </authorList>
    </citation>
    <scope>NUCLEOTIDE SEQUENCE [LARGE SCALE GENOMIC DNA]</scope>
    <source>
        <strain evidence="26 27">DT55</strain>
    </source>
</reference>
<evidence type="ECO:0000256" key="19">
    <source>
        <dbReference type="ARBA" id="ARBA00031927"/>
    </source>
</evidence>
<evidence type="ECO:0000256" key="7">
    <source>
        <dbReference type="ARBA" id="ARBA00022801"/>
    </source>
</evidence>
<dbReference type="InterPro" id="IPR020476">
    <property type="entry name" value="Nudix_hydrolase"/>
</dbReference>
<proteinExistence type="inferred from homology"/>
<evidence type="ECO:0000256" key="16">
    <source>
        <dbReference type="ARBA" id="ARBA00029673"/>
    </source>
</evidence>
<evidence type="ECO:0000256" key="11">
    <source>
        <dbReference type="ARBA" id="ARBA00024459"/>
    </source>
</evidence>
<dbReference type="PANTHER" id="PTHR43758:SF2">
    <property type="entry name" value="OXIDIZED PURINE NUCLEOSIDE TRIPHOSPHATE HYDROLASE"/>
    <property type="match status" value="1"/>
</dbReference>
<dbReference type="InterPro" id="IPR003563">
    <property type="entry name" value="8ODP"/>
</dbReference>
<evidence type="ECO:0000256" key="21">
    <source>
        <dbReference type="ARBA" id="ARBA00048002"/>
    </source>
</evidence>
<comment type="cofactor">
    <cofactor evidence="1">
        <name>Mg(2+)</name>
        <dbReference type="ChEBI" id="CHEBI:18420"/>
    </cofactor>
</comment>
<dbReference type="GO" id="GO:0046872">
    <property type="term" value="F:metal ion binding"/>
    <property type="evidence" value="ECO:0007669"/>
    <property type="project" value="UniProtKB-KW"/>
</dbReference>
<evidence type="ECO:0000256" key="4">
    <source>
        <dbReference type="ARBA" id="ARBA00011245"/>
    </source>
</evidence>
<dbReference type="AlphaFoldDB" id="A0ABD5X192"/>
<evidence type="ECO:0000256" key="2">
    <source>
        <dbReference type="ARBA" id="ARBA00004496"/>
    </source>
</evidence>
<comment type="catalytic activity">
    <reaction evidence="12">
        <text>8-oxo-dGTP + H2O = 8-oxo-dGMP + diphosphate + H(+)</text>
        <dbReference type="Rhea" id="RHEA:31575"/>
        <dbReference type="ChEBI" id="CHEBI:15377"/>
        <dbReference type="ChEBI" id="CHEBI:15378"/>
        <dbReference type="ChEBI" id="CHEBI:33019"/>
        <dbReference type="ChEBI" id="CHEBI:63224"/>
        <dbReference type="ChEBI" id="CHEBI:77896"/>
    </reaction>
    <physiologicalReaction direction="left-to-right" evidence="12">
        <dbReference type="Rhea" id="RHEA:31576"/>
    </physiologicalReaction>
</comment>
<keyword evidence="9" id="KW-0694">RNA-binding</keyword>
<keyword evidence="7" id="KW-0378">Hydrolase</keyword>
<accession>A0ABD5X192</accession>
<dbReference type="PROSITE" id="PS51462">
    <property type="entry name" value="NUDIX"/>
    <property type="match status" value="1"/>
</dbReference>
<dbReference type="PANTHER" id="PTHR43758">
    <property type="entry name" value="7,8-DIHYDRO-8-OXOGUANINE TRIPHOSPHATASE"/>
    <property type="match status" value="1"/>
</dbReference>
<evidence type="ECO:0000256" key="17">
    <source>
        <dbReference type="ARBA" id="ARBA00030634"/>
    </source>
</evidence>
<dbReference type="CDD" id="cd03427">
    <property type="entry name" value="NUDIX_MTH1_Nudt1"/>
    <property type="match status" value="1"/>
</dbReference>
<evidence type="ECO:0000256" key="15">
    <source>
        <dbReference type="ARBA" id="ARBA00026218"/>
    </source>
</evidence>
<dbReference type="Pfam" id="PF00293">
    <property type="entry name" value="NUDIX"/>
    <property type="match status" value="1"/>
</dbReference>
<evidence type="ECO:0000256" key="22">
    <source>
        <dbReference type="ARBA" id="ARBA00048894"/>
    </source>
</evidence>
<keyword evidence="6" id="KW-0479">Metal-binding</keyword>
<evidence type="ECO:0000256" key="5">
    <source>
        <dbReference type="ARBA" id="ARBA00022490"/>
    </source>
</evidence>
<gene>
    <name evidence="26" type="ORF">ACFQKD_13485</name>
</gene>
<comment type="similarity">
    <text evidence="3">Belongs to the Nudix hydrolase family.</text>
</comment>
<evidence type="ECO:0000313" key="26">
    <source>
        <dbReference type="EMBL" id="MFC7098318.1"/>
    </source>
</evidence>
<dbReference type="GO" id="GO:0003723">
    <property type="term" value="F:RNA binding"/>
    <property type="evidence" value="ECO:0007669"/>
    <property type="project" value="UniProtKB-KW"/>
</dbReference>
<evidence type="ECO:0000256" key="18">
    <source>
        <dbReference type="ARBA" id="ARBA00030682"/>
    </source>
</evidence>